<accession>A0AAQ3XIX5</accession>
<feature type="domain" description="HAT C-terminal dimerisation" evidence="1">
    <location>
        <begin position="14"/>
        <end position="96"/>
    </location>
</feature>
<proteinExistence type="predicted"/>
<dbReference type="PANTHER" id="PTHR23272">
    <property type="entry name" value="BED FINGER-RELATED"/>
    <property type="match status" value="1"/>
</dbReference>
<dbReference type="InterPro" id="IPR012337">
    <property type="entry name" value="RNaseH-like_sf"/>
</dbReference>
<name>A0AAQ3XIX5_PASNO</name>
<reference evidence="2 3" key="1">
    <citation type="submission" date="2024-02" db="EMBL/GenBank/DDBJ databases">
        <title>High-quality chromosome-scale genome assembly of Pensacola bahiagrass (Paspalum notatum Flugge var. saurae).</title>
        <authorList>
            <person name="Vega J.M."/>
            <person name="Podio M."/>
            <person name="Orjuela J."/>
            <person name="Siena L.A."/>
            <person name="Pessino S.C."/>
            <person name="Combes M.C."/>
            <person name="Mariac C."/>
            <person name="Albertini E."/>
            <person name="Pupilli F."/>
            <person name="Ortiz J.P.A."/>
            <person name="Leblanc O."/>
        </authorList>
    </citation>
    <scope>NUCLEOTIDE SEQUENCE [LARGE SCALE GENOMIC DNA]</scope>
    <source>
        <strain evidence="2">R1</strain>
        <tissue evidence="2">Leaf</tissue>
    </source>
</reference>
<dbReference type="InterPro" id="IPR008906">
    <property type="entry name" value="HATC_C_dom"/>
</dbReference>
<dbReference type="Proteomes" id="UP001341281">
    <property type="component" value="Chromosome 10"/>
</dbReference>
<sequence length="142" mass="15874">METNNCGVSASKSELEKYLAEENEEQTIKFNIMDRWKANSTRFPILGRLARDILAISITTVASESAFSTGGRILDDFRSSLTPFIVEALVCTQNWMRRASPITNEEDTEELAKLEEALLAEIDGLKIANTTIKSSKDKEIVK</sequence>
<evidence type="ECO:0000259" key="1">
    <source>
        <dbReference type="Pfam" id="PF05699"/>
    </source>
</evidence>
<dbReference type="PANTHER" id="PTHR23272:SF193">
    <property type="entry name" value="OS07G0624100 PROTEIN"/>
    <property type="match status" value="1"/>
</dbReference>
<evidence type="ECO:0000313" key="3">
    <source>
        <dbReference type="Proteomes" id="UP001341281"/>
    </source>
</evidence>
<protein>
    <recommendedName>
        <fullName evidence="1">HAT C-terminal dimerisation domain-containing protein</fullName>
    </recommendedName>
</protein>
<dbReference type="Pfam" id="PF05699">
    <property type="entry name" value="Dimer_Tnp_hAT"/>
    <property type="match status" value="1"/>
</dbReference>
<dbReference type="EMBL" id="CP144754">
    <property type="protein sequence ID" value="WVZ98352.1"/>
    <property type="molecule type" value="Genomic_DNA"/>
</dbReference>
<feature type="non-terminal residue" evidence="2">
    <location>
        <position position="1"/>
    </location>
</feature>
<keyword evidence="3" id="KW-1185">Reference proteome</keyword>
<organism evidence="2 3">
    <name type="scientific">Paspalum notatum var. saurae</name>
    <dbReference type="NCBI Taxonomy" id="547442"/>
    <lineage>
        <taxon>Eukaryota</taxon>
        <taxon>Viridiplantae</taxon>
        <taxon>Streptophyta</taxon>
        <taxon>Embryophyta</taxon>
        <taxon>Tracheophyta</taxon>
        <taxon>Spermatophyta</taxon>
        <taxon>Magnoliopsida</taxon>
        <taxon>Liliopsida</taxon>
        <taxon>Poales</taxon>
        <taxon>Poaceae</taxon>
        <taxon>PACMAD clade</taxon>
        <taxon>Panicoideae</taxon>
        <taxon>Andropogonodae</taxon>
        <taxon>Paspaleae</taxon>
        <taxon>Paspalinae</taxon>
        <taxon>Paspalum</taxon>
    </lineage>
</organism>
<gene>
    <name evidence="2" type="ORF">U9M48_043808</name>
</gene>
<dbReference type="AlphaFoldDB" id="A0AAQ3XIX5"/>
<evidence type="ECO:0000313" key="2">
    <source>
        <dbReference type="EMBL" id="WVZ98352.1"/>
    </source>
</evidence>
<dbReference type="SUPFAM" id="SSF53098">
    <property type="entry name" value="Ribonuclease H-like"/>
    <property type="match status" value="1"/>
</dbReference>
<dbReference type="GO" id="GO:0046983">
    <property type="term" value="F:protein dimerization activity"/>
    <property type="evidence" value="ECO:0007669"/>
    <property type="project" value="InterPro"/>
</dbReference>